<evidence type="ECO:0000313" key="2">
    <source>
        <dbReference type="Proteomes" id="UP000663879"/>
    </source>
</evidence>
<dbReference type="AlphaFoldDB" id="A0A813XUD8"/>
<evidence type="ECO:0000313" key="1">
    <source>
        <dbReference type="EMBL" id="CAF0875625.1"/>
    </source>
</evidence>
<dbReference type="OrthoDB" id="10034274at2759"/>
<name>A0A813XUD8_9BILA</name>
<gene>
    <name evidence="1" type="ORF">OXX778_LOCUS10155</name>
</gene>
<accession>A0A813XUD8</accession>
<sequence>MLYYEHSQIEIRKVINKMKEIAKKNEPQTVWLDCEQAIINSVENTFEECTPLACFFHFKQRLWRRIEELGFSTAYNQNENVRMFFKKVAEIAFVPLSDIVSVYDQLRESVYDQQIFLAYIISIIIPTTDVNESGLLLMKLVRVLLLCSRVRVKKSRKNKSVCVDGVSPVLLDECAQSFSIPISRIFKKSLNSSELPSVLRHVNITPIFKKCKRNLASNYRPISLTSITCKIMEKMIKNTMVKFLEKENLITNH</sequence>
<comment type="caution">
    <text evidence="1">The sequence shown here is derived from an EMBL/GenBank/DDBJ whole genome shotgun (WGS) entry which is preliminary data.</text>
</comment>
<protein>
    <recommendedName>
        <fullName evidence="3">MULE transposase domain-containing protein</fullName>
    </recommendedName>
</protein>
<dbReference type="PANTHER" id="PTHR33395:SF22">
    <property type="entry name" value="REVERSE TRANSCRIPTASE DOMAIN-CONTAINING PROTEIN"/>
    <property type="match status" value="1"/>
</dbReference>
<organism evidence="1 2">
    <name type="scientific">Brachionus calyciflorus</name>
    <dbReference type="NCBI Taxonomy" id="104777"/>
    <lineage>
        <taxon>Eukaryota</taxon>
        <taxon>Metazoa</taxon>
        <taxon>Spiralia</taxon>
        <taxon>Gnathifera</taxon>
        <taxon>Rotifera</taxon>
        <taxon>Eurotatoria</taxon>
        <taxon>Monogononta</taxon>
        <taxon>Pseudotrocha</taxon>
        <taxon>Ploima</taxon>
        <taxon>Brachionidae</taxon>
        <taxon>Brachionus</taxon>
    </lineage>
</organism>
<keyword evidence="2" id="KW-1185">Reference proteome</keyword>
<dbReference type="PANTHER" id="PTHR33395">
    <property type="entry name" value="TRANSCRIPTASE, PUTATIVE-RELATED-RELATED"/>
    <property type="match status" value="1"/>
</dbReference>
<dbReference type="Proteomes" id="UP000663879">
    <property type="component" value="Unassembled WGS sequence"/>
</dbReference>
<dbReference type="EMBL" id="CAJNOC010001573">
    <property type="protein sequence ID" value="CAF0875625.1"/>
    <property type="molecule type" value="Genomic_DNA"/>
</dbReference>
<evidence type="ECO:0008006" key="3">
    <source>
        <dbReference type="Google" id="ProtNLM"/>
    </source>
</evidence>
<reference evidence="1" key="1">
    <citation type="submission" date="2021-02" db="EMBL/GenBank/DDBJ databases">
        <authorList>
            <person name="Nowell W R."/>
        </authorList>
    </citation>
    <scope>NUCLEOTIDE SEQUENCE</scope>
    <source>
        <strain evidence="1">Ploen Becks lab</strain>
    </source>
</reference>
<proteinExistence type="predicted"/>